<feature type="binding site" description="axial binding residue" evidence="4">
    <location>
        <position position="340"/>
    </location>
    <ligand>
        <name>heme b</name>
        <dbReference type="ChEBI" id="CHEBI:60344"/>
    </ligand>
    <ligandPart>
        <name>Fe</name>
        <dbReference type="ChEBI" id="CHEBI:18248"/>
    </ligandPart>
</feature>
<dbReference type="Proteomes" id="UP000012073">
    <property type="component" value="Unassembled WGS sequence"/>
</dbReference>
<dbReference type="PANTHER" id="PTHR11475">
    <property type="entry name" value="OXIDASE/PEROXIDASE"/>
    <property type="match status" value="1"/>
</dbReference>
<dbReference type="InterPro" id="IPR010255">
    <property type="entry name" value="Haem_peroxidase_sf"/>
</dbReference>
<dbReference type="RefSeq" id="XP_005714019.1">
    <property type="nucleotide sequence ID" value="XM_005713962.1"/>
</dbReference>
<dbReference type="Gramene" id="CDF34200">
    <property type="protein sequence ID" value="CDF34200"/>
    <property type="gene ID" value="CHC_T00009516001"/>
</dbReference>
<dbReference type="SUPFAM" id="SSF48113">
    <property type="entry name" value="Heme-dependent peroxidases"/>
    <property type="match status" value="1"/>
</dbReference>
<dbReference type="PRINTS" id="PR00457">
    <property type="entry name" value="ANPEROXIDASE"/>
</dbReference>
<proteinExistence type="predicted"/>
<keyword evidence="6" id="KW-0575">Peroxidase</keyword>
<dbReference type="GeneID" id="17321753"/>
<evidence type="ECO:0000313" key="7">
    <source>
        <dbReference type="Proteomes" id="UP000012073"/>
    </source>
</evidence>
<dbReference type="InterPro" id="IPR019791">
    <property type="entry name" value="Haem_peroxidase_animal"/>
</dbReference>
<evidence type="ECO:0000256" key="3">
    <source>
        <dbReference type="ARBA" id="ARBA00023180"/>
    </source>
</evidence>
<feature type="chain" id="PRO_5004442734" evidence="5">
    <location>
        <begin position="21"/>
        <end position="555"/>
    </location>
</feature>
<name>R7Q9P4_CHOCR</name>
<keyword evidence="3" id="KW-0325">Glycoprotein</keyword>
<dbReference type="PROSITE" id="PS50292">
    <property type="entry name" value="PEROXIDASE_3"/>
    <property type="match status" value="1"/>
</dbReference>
<accession>R7Q9P4</accession>
<feature type="signal peptide" evidence="5">
    <location>
        <begin position="1"/>
        <end position="20"/>
    </location>
</feature>
<dbReference type="KEGG" id="ccp:CHC_T00009516001"/>
<dbReference type="OrthoDB" id="823504at2759"/>
<evidence type="ECO:0000256" key="5">
    <source>
        <dbReference type="SAM" id="SignalP"/>
    </source>
</evidence>
<dbReference type="Gene3D" id="1.10.640.10">
    <property type="entry name" value="Haem peroxidase domain superfamily, animal type"/>
    <property type="match status" value="1"/>
</dbReference>
<organism evidence="6 7">
    <name type="scientific">Chondrus crispus</name>
    <name type="common">Carrageen Irish moss</name>
    <name type="synonym">Polymorpha crispa</name>
    <dbReference type="NCBI Taxonomy" id="2769"/>
    <lineage>
        <taxon>Eukaryota</taxon>
        <taxon>Rhodophyta</taxon>
        <taxon>Florideophyceae</taxon>
        <taxon>Rhodymeniophycidae</taxon>
        <taxon>Gigartinales</taxon>
        <taxon>Gigartinaceae</taxon>
        <taxon>Chondrus</taxon>
    </lineage>
</organism>
<dbReference type="Pfam" id="PF03098">
    <property type="entry name" value="An_peroxidase"/>
    <property type="match status" value="1"/>
</dbReference>
<keyword evidence="4" id="KW-0408">Iron</keyword>
<keyword evidence="4" id="KW-0349">Heme</keyword>
<dbReference type="EMBL" id="HG001677">
    <property type="protein sequence ID" value="CDF34200.1"/>
    <property type="molecule type" value="Genomic_DNA"/>
</dbReference>
<protein>
    <submittedName>
        <fullName evidence="6">Animal heme peroxidase homologue</fullName>
    </submittedName>
</protein>
<evidence type="ECO:0000256" key="4">
    <source>
        <dbReference type="PIRSR" id="PIRSR619791-2"/>
    </source>
</evidence>
<evidence type="ECO:0000313" key="6">
    <source>
        <dbReference type="EMBL" id="CDF34200.1"/>
    </source>
</evidence>
<dbReference type="GO" id="GO:0004601">
    <property type="term" value="F:peroxidase activity"/>
    <property type="evidence" value="ECO:0007669"/>
    <property type="project" value="UniProtKB-KW"/>
</dbReference>
<gene>
    <name evidence="6" type="ORF">CHC_T00009516001</name>
</gene>
<keyword evidence="4" id="KW-0479">Metal-binding</keyword>
<evidence type="ECO:0000256" key="1">
    <source>
        <dbReference type="ARBA" id="ARBA00004613"/>
    </source>
</evidence>
<keyword evidence="7" id="KW-1185">Reference proteome</keyword>
<dbReference type="GO" id="GO:0020037">
    <property type="term" value="F:heme binding"/>
    <property type="evidence" value="ECO:0007669"/>
    <property type="project" value="InterPro"/>
</dbReference>
<comment type="subcellular location">
    <subcellularLocation>
        <location evidence="1">Secreted</location>
    </subcellularLocation>
</comment>
<dbReference type="OMA" id="WATIGEC"/>
<keyword evidence="6" id="KW-0560">Oxidoreductase</keyword>
<dbReference type="AlphaFoldDB" id="R7Q9P4"/>
<reference evidence="7" key="1">
    <citation type="journal article" date="2013" name="Proc. Natl. Acad. Sci. U.S.A.">
        <title>Genome structure and metabolic features in the red seaweed Chondrus crispus shed light on evolution of the Archaeplastida.</title>
        <authorList>
            <person name="Collen J."/>
            <person name="Porcel B."/>
            <person name="Carre W."/>
            <person name="Ball S.G."/>
            <person name="Chaparro C."/>
            <person name="Tonon T."/>
            <person name="Barbeyron T."/>
            <person name="Michel G."/>
            <person name="Noel B."/>
            <person name="Valentin K."/>
            <person name="Elias M."/>
            <person name="Artiguenave F."/>
            <person name="Arun A."/>
            <person name="Aury J.M."/>
            <person name="Barbosa-Neto J.F."/>
            <person name="Bothwell J.H."/>
            <person name="Bouget F.Y."/>
            <person name="Brillet L."/>
            <person name="Cabello-Hurtado F."/>
            <person name="Capella-Gutierrez S."/>
            <person name="Charrier B."/>
            <person name="Cladiere L."/>
            <person name="Cock J.M."/>
            <person name="Coelho S.M."/>
            <person name="Colleoni C."/>
            <person name="Czjzek M."/>
            <person name="Da Silva C."/>
            <person name="Delage L."/>
            <person name="Denoeud F."/>
            <person name="Deschamps P."/>
            <person name="Dittami S.M."/>
            <person name="Gabaldon T."/>
            <person name="Gachon C.M."/>
            <person name="Groisillier A."/>
            <person name="Herve C."/>
            <person name="Jabbari K."/>
            <person name="Katinka M."/>
            <person name="Kloareg B."/>
            <person name="Kowalczyk N."/>
            <person name="Labadie K."/>
            <person name="Leblanc C."/>
            <person name="Lopez P.J."/>
            <person name="McLachlan D.H."/>
            <person name="Meslet-Cladiere L."/>
            <person name="Moustafa A."/>
            <person name="Nehr Z."/>
            <person name="Nyvall Collen P."/>
            <person name="Panaud O."/>
            <person name="Partensky F."/>
            <person name="Poulain J."/>
            <person name="Rensing S.A."/>
            <person name="Rousvoal S."/>
            <person name="Samson G."/>
            <person name="Symeonidi A."/>
            <person name="Weissenbach J."/>
            <person name="Zambounis A."/>
            <person name="Wincker P."/>
            <person name="Boyen C."/>
        </authorList>
    </citation>
    <scope>NUCLEOTIDE SEQUENCE [LARGE SCALE GENOMIC DNA]</scope>
    <source>
        <strain evidence="7">cv. Stackhouse</strain>
    </source>
</reference>
<keyword evidence="5" id="KW-0732">Signal</keyword>
<dbReference type="InterPro" id="IPR037120">
    <property type="entry name" value="Haem_peroxidase_sf_animal"/>
</dbReference>
<keyword evidence="2" id="KW-0964">Secreted</keyword>
<dbReference type="GO" id="GO:0046872">
    <property type="term" value="F:metal ion binding"/>
    <property type="evidence" value="ECO:0007669"/>
    <property type="project" value="UniProtKB-KW"/>
</dbReference>
<dbReference type="GO" id="GO:0006979">
    <property type="term" value="P:response to oxidative stress"/>
    <property type="evidence" value="ECO:0007669"/>
    <property type="project" value="InterPro"/>
</dbReference>
<dbReference type="GO" id="GO:0005576">
    <property type="term" value="C:extracellular region"/>
    <property type="evidence" value="ECO:0007669"/>
    <property type="project" value="UniProtKB-SubCell"/>
</dbReference>
<evidence type="ECO:0000256" key="2">
    <source>
        <dbReference type="ARBA" id="ARBA00022525"/>
    </source>
</evidence>
<sequence>MARAAKYLILSFTLFLSALAHHPQLDATDGLETTRQVNRDAPSGAPSFDTVCNPNFRSFDGTCTNPQHRLLGSKGRAHASLEDAASSVVPTGADRPSARFVSNALCRQSMDAYNKRGVNELAVFFGQFIDHTIVSTPSGGDAFPIAVPNDDPIFANVTGKLKFTRSARSGVEVRGQRTGAERPTNALPAALDLSTVYGDSKVRADALRSFRDGKLKNSSGNLLPLNDRGLSNSPNNSPGFFVAGETRVNEHPMLTCLHTLFMREHNSICDELAQAYPDYNDEQLYQTARKINGAQFAKIVFEEFYPAMTGRALPAYRGFRPDVDVSILDVFSTAAFRVGHTMVGNVVRRVGRDGVSKSALRMSETFFRGADALADGIDDFLRAAAGTAAQEVDLLVHDSVRDFLFTGVAEESGVDLIALNIQRGRDHAIPGYARVRELVGLGTVRGFADMPAATAVRAALMGVYGKVESVDAWVGMVAESKEGGMGETMGKVWEMQFERLRDGDAFYWRGDEGLMAMRGKVGRVTELFEGGGGMAAVLRRNSEVRPRPGRVFFVE</sequence>
<dbReference type="PANTHER" id="PTHR11475:SF4">
    <property type="entry name" value="CHORION PEROXIDASE"/>
    <property type="match status" value="1"/>
</dbReference>